<dbReference type="Pfam" id="PF00005">
    <property type="entry name" value="ABC_tran"/>
    <property type="match status" value="1"/>
</dbReference>
<reference evidence="3" key="2">
    <citation type="submission" date="2022-01" db="EMBL/GenBank/DDBJ databases">
        <authorList>
            <person name="Yamashiro T."/>
            <person name="Shiraishi A."/>
            <person name="Satake H."/>
            <person name="Nakayama K."/>
        </authorList>
    </citation>
    <scope>NUCLEOTIDE SEQUENCE</scope>
</reference>
<protein>
    <submittedName>
        <fullName evidence="3">ABC transporter B family member 21-like protein</fullName>
    </submittedName>
</protein>
<comment type="caution">
    <text evidence="3">The sequence shown here is derived from an EMBL/GenBank/DDBJ whole genome shotgun (WGS) entry which is preliminary data.</text>
</comment>
<evidence type="ECO:0000256" key="1">
    <source>
        <dbReference type="SAM" id="Phobius"/>
    </source>
</evidence>
<dbReference type="PANTHER" id="PTHR43394">
    <property type="entry name" value="ATP-DEPENDENT PERMEASE MDL1, MITOCHONDRIAL"/>
    <property type="match status" value="1"/>
</dbReference>
<accession>A0ABQ5IIF1</accession>
<feature type="domain" description="ABC transporter" evidence="2">
    <location>
        <begin position="148"/>
        <end position="239"/>
    </location>
</feature>
<keyword evidence="1" id="KW-0812">Transmembrane</keyword>
<dbReference type="SUPFAM" id="SSF52540">
    <property type="entry name" value="P-loop containing nucleoside triphosphate hydrolases"/>
    <property type="match status" value="1"/>
</dbReference>
<keyword evidence="1" id="KW-1133">Transmembrane helix</keyword>
<reference evidence="3" key="1">
    <citation type="journal article" date="2022" name="Int. J. Mol. Sci.">
        <title>Draft Genome of Tanacetum Coccineum: Genomic Comparison of Closely Related Tanacetum-Family Plants.</title>
        <authorList>
            <person name="Yamashiro T."/>
            <person name="Shiraishi A."/>
            <person name="Nakayama K."/>
            <person name="Satake H."/>
        </authorList>
    </citation>
    <scope>NUCLEOTIDE SEQUENCE</scope>
</reference>
<keyword evidence="4" id="KW-1185">Reference proteome</keyword>
<dbReference type="PANTHER" id="PTHR43394:SF18">
    <property type="entry name" value="ABC TRANSPORTER B FAMILY MEMBER 11-LIKE"/>
    <property type="match status" value="1"/>
</dbReference>
<name>A0ABQ5IIF1_9ASTR</name>
<evidence type="ECO:0000259" key="2">
    <source>
        <dbReference type="Pfam" id="PF00005"/>
    </source>
</evidence>
<dbReference type="InterPro" id="IPR003439">
    <property type="entry name" value="ABC_transporter-like_ATP-bd"/>
</dbReference>
<evidence type="ECO:0000313" key="3">
    <source>
        <dbReference type="EMBL" id="GJT99112.1"/>
    </source>
</evidence>
<dbReference type="EMBL" id="BQNB010020739">
    <property type="protein sequence ID" value="GJT99112.1"/>
    <property type="molecule type" value="Genomic_DNA"/>
</dbReference>
<feature type="transmembrane region" description="Helical" evidence="1">
    <location>
        <begin position="26"/>
        <end position="45"/>
    </location>
</feature>
<keyword evidence="1" id="KW-0472">Membrane</keyword>
<evidence type="ECO:0000313" key="4">
    <source>
        <dbReference type="Proteomes" id="UP001151760"/>
    </source>
</evidence>
<dbReference type="Proteomes" id="UP001151760">
    <property type="component" value="Unassembled WGS sequence"/>
</dbReference>
<dbReference type="InterPro" id="IPR039421">
    <property type="entry name" value="Type_1_exporter"/>
</dbReference>
<organism evidence="3 4">
    <name type="scientific">Tanacetum coccineum</name>
    <dbReference type="NCBI Taxonomy" id="301880"/>
    <lineage>
        <taxon>Eukaryota</taxon>
        <taxon>Viridiplantae</taxon>
        <taxon>Streptophyta</taxon>
        <taxon>Embryophyta</taxon>
        <taxon>Tracheophyta</taxon>
        <taxon>Spermatophyta</taxon>
        <taxon>Magnoliopsida</taxon>
        <taxon>eudicotyledons</taxon>
        <taxon>Gunneridae</taxon>
        <taxon>Pentapetalae</taxon>
        <taxon>asterids</taxon>
        <taxon>campanulids</taxon>
        <taxon>Asterales</taxon>
        <taxon>Asteraceae</taxon>
        <taxon>Asteroideae</taxon>
        <taxon>Anthemideae</taxon>
        <taxon>Anthemidinae</taxon>
        <taxon>Tanacetum</taxon>
    </lineage>
</organism>
<dbReference type="InterPro" id="IPR027417">
    <property type="entry name" value="P-loop_NTPase"/>
</dbReference>
<gene>
    <name evidence="3" type="ORF">Tco_1094630</name>
</gene>
<proteinExistence type="predicted"/>
<sequence length="293" mass="31828">MTMWLRMAGAVTFDKLIDNDIETFKLALIVLVLNLVPIIGANAYAQMKYGKGFNADAKTMCEEASRIASDAVGSIRTVALSIELVAPDTGKAMSSAVSVFAILNRKSEIYPNNESGITLDTFKGEIDFRQVSFKYPTRPDVEIFRDPCLTIQSGKTVALVGESGSGKSTLTWVWLQMGLVSQEPVLFNDTIRANISYGTDSQATETERIAASELANVHEFICVSDSKESQDTTDEDTSALDAESERVVLNALDMVMVSRTAVVVAHRLSTIKGADVIVVIENAVIVEKGSMRI</sequence>
<dbReference type="Gene3D" id="3.40.50.300">
    <property type="entry name" value="P-loop containing nucleotide triphosphate hydrolases"/>
    <property type="match status" value="3"/>
</dbReference>